<reference evidence="3 4" key="1">
    <citation type="submission" date="2016-10" db="EMBL/GenBank/DDBJ databases">
        <title>Rodentibacter gen. nov. and new species.</title>
        <authorList>
            <person name="Christensen H."/>
        </authorList>
    </citation>
    <scope>NUCLEOTIDE SEQUENCE [LARGE SCALE GENOMIC DNA]</scope>
    <source>
        <strain evidence="3 4">Ac69</strain>
    </source>
</reference>
<dbReference type="OrthoDB" id="9986118at2"/>
<feature type="signal peptide" evidence="2">
    <location>
        <begin position="1"/>
        <end position="19"/>
    </location>
</feature>
<organism evidence="3 4">
    <name type="scientific">Rodentibacter heidelbergensis</name>
    <dbReference type="NCBI Taxonomy" id="1908258"/>
    <lineage>
        <taxon>Bacteria</taxon>
        <taxon>Pseudomonadati</taxon>
        <taxon>Pseudomonadota</taxon>
        <taxon>Gammaproteobacteria</taxon>
        <taxon>Pasteurellales</taxon>
        <taxon>Pasteurellaceae</taxon>
        <taxon>Rodentibacter</taxon>
    </lineage>
</organism>
<evidence type="ECO:0000313" key="3">
    <source>
        <dbReference type="EMBL" id="OOF37811.1"/>
    </source>
</evidence>
<dbReference type="Proteomes" id="UP000189437">
    <property type="component" value="Unassembled WGS sequence"/>
</dbReference>
<evidence type="ECO:0000256" key="1">
    <source>
        <dbReference type="SAM" id="Coils"/>
    </source>
</evidence>
<name>A0A1V3IC48_9PAST</name>
<comment type="caution">
    <text evidence="3">The sequence shown here is derived from an EMBL/GenBank/DDBJ whole genome shotgun (WGS) entry which is preliminary data.</text>
</comment>
<dbReference type="RefSeq" id="WP_077426192.1">
    <property type="nucleotide sequence ID" value="NZ_MLHH01000001.1"/>
</dbReference>
<dbReference type="AlphaFoldDB" id="A0A1V3IC48"/>
<keyword evidence="4" id="KW-1185">Reference proteome</keyword>
<protein>
    <submittedName>
        <fullName evidence="3">Uncharacterized protein</fullName>
    </submittedName>
</protein>
<dbReference type="EMBL" id="MLHH01000001">
    <property type="protein sequence ID" value="OOF37811.1"/>
    <property type="molecule type" value="Genomic_DNA"/>
</dbReference>
<feature type="coiled-coil region" evidence="1">
    <location>
        <begin position="338"/>
        <end position="372"/>
    </location>
</feature>
<proteinExistence type="predicted"/>
<evidence type="ECO:0000313" key="4">
    <source>
        <dbReference type="Proteomes" id="UP000189437"/>
    </source>
</evidence>
<gene>
    <name evidence="3" type="ORF">BKK48_00070</name>
</gene>
<keyword evidence="2" id="KW-0732">Signal</keyword>
<keyword evidence="1" id="KW-0175">Coiled coil</keyword>
<evidence type="ECO:0000256" key="2">
    <source>
        <dbReference type="SAM" id="SignalP"/>
    </source>
</evidence>
<accession>A0A1V3IC48</accession>
<sequence>MKKSFLTLVPLLFSPSILADEPFFDVKLGVTETVVVQGKNYISFTPLTDLIFKNMIVNDGACLIGYGNGAMAPDYSTLWESTRLGGTHEVVKGKSGSVYTTCDINQINKIELVTDKGRQIIQYNLDTEPVITIKKGEEIKKDQVKKADPNLLNQLYNVSNYTCYQTKDEIDEIIELCTILPTHDITEFALPGVPSTSKIVLTEFAKEEARKARYIELLETYPKEKPKFETKRLPSKPSFNVSDGVIRSGYDPRKALVSAESDLARKIKRYESKLEELVDLKIRVPKIENEILNDKKLIAKIKSLKEEPSPRVMKTLQDAEYRLKFNLFKLEGDTSVPFSEFERKLEEKKRNIQEAKEKVMTLREEVKKYLQDNSSETQTN</sequence>
<feature type="chain" id="PRO_5012753480" evidence="2">
    <location>
        <begin position="20"/>
        <end position="380"/>
    </location>
</feature>